<dbReference type="PANTHER" id="PTHR22677:SF4">
    <property type="entry name" value="USHER SYNDROME TYPE-1G PROTEIN-LIKE PROTEIN"/>
    <property type="match status" value="1"/>
</dbReference>
<dbReference type="EMBL" id="CP111019">
    <property type="protein sequence ID" value="WAR12898.1"/>
    <property type="molecule type" value="Genomic_DNA"/>
</dbReference>
<evidence type="ECO:0000313" key="3">
    <source>
        <dbReference type="EMBL" id="WAR12898.1"/>
    </source>
</evidence>
<feature type="region of interest" description="Disordered" evidence="2">
    <location>
        <begin position="683"/>
        <end position="705"/>
    </location>
</feature>
<dbReference type="Proteomes" id="UP001164746">
    <property type="component" value="Chromosome 8"/>
</dbReference>
<organism evidence="3 4">
    <name type="scientific">Mya arenaria</name>
    <name type="common">Soft-shell clam</name>
    <dbReference type="NCBI Taxonomy" id="6604"/>
    <lineage>
        <taxon>Eukaryota</taxon>
        <taxon>Metazoa</taxon>
        <taxon>Spiralia</taxon>
        <taxon>Lophotrochozoa</taxon>
        <taxon>Mollusca</taxon>
        <taxon>Bivalvia</taxon>
        <taxon>Autobranchia</taxon>
        <taxon>Heteroconchia</taxon>
        <taxon>Euheterodonta</taxon>
        <taxon>Imparidentia</taxon>
        <taxon>Neoheterodontei</taxon>
        <taxon>Myida</taxon>
        <taxon>Myoidea</taxon>
        <taxon>Myidae</taxon>
        <taxon>Mya</taxon>
    </lineage>
</organism>
<sequence>MSSEDADDECESPAPPVPEWVDPRTLQFTVFIVLPSEEVCTLRDLPSGISVLDIKARLEVSAGLPSQMYGLVYPDGEELPPTQRLVVRENIIHGYILKVKPIDSWESLYLAVSRNNIEQVYHSGGVHLRGNIQIAPEEAGRYESVVRERGTAALYMAAYLGRNRMANMLVSVGVNPNGATMFGRTSLHAAVARDQVGVMDYLVTHGASLDRRDSFGHTPMDIALQFNSVLCYRKIRLMLLNLRGHSSGGVKKTITSSSKSKEGISDKERAKTAMSQYSDVSSISKPTCPVHVSRKQLSSSAPAVDMRHKLNDTERTHSSLSLATTGKVRQKYNVKWKETSTEYTFWNLGDMSKIEDSVKVKQVSYSLPKTILKFSSVNAAKSGQDPKREKENKLKEEVADKKPESPEIVQAMKYSKEKLKHFKKMTKTHTEYVPMADRKKKKYSATNHASNKEASEAFKRWLEKKEEEEEYEKDDSDEQQRENGNISDSDEEKMFEFNKRVRKMNKSSTRSLTPGNRPVMNIIEFGSTKQGDGRNPPAEQNITAYNEWKRKKRVFTIDVPRVKSTKDFEAEKRRLEERRQKLLMNAISYEEWMDHTEERKTLIKQILKADMEDMRKMEDDKVKDRHRLYSYDLWRDRLRKRETEDRKRKEVQKLYDQERHREKEESRSSYAVPFDDWLKRKRSAMTKERESEQRLSTNGKRDVNDKKVLDAIYRQNGAKGQVTMRDEILRNSAPVFRQPTVYS</sequence>
<dbReference type="InterPro" id="IPR002110">
    <property type="entry name" value="Ankyrin_rpt"/>
</dbReference>
<keyword evidence="4" id="KW-1185">Reference proteome</keyword>
<evidence type="ECO:0000313" key="4">
    <source>
        <dbReference type="Proteomes" id="UP001164746"/>
    </source>
</evidence>
<dbReference type="PROSITE" id="PS50088">
    <property type="entry name" value="ANK_REPEAT"/>
    <property type="match status" value="1"/>
</dbReference>
<evidence type="ECO:0000256" key="2">
    <source>
        <dbReference type="SAM" id="MobiDB-lite"/>
    </source>
</evidence>
<keyword evidence="1" id="KW-0040">ANK repeat</keyword>
<reference evidence="3" key="1">
    <citation type="submission" date="2022-11" db="EMBL/GenBank/DDBJ databases">
        <title>Centuries of genome instability and evolution in soft-shell clam transmissible cancer (bioRxiv).</title>
        <authorList>
            <person name="Hart S.F.M."/>
            <person name="Yonemitsu M.A."/>
            <person name="Giersch R.M."/>
            <person name="Beal B.F."/>
            <person name="Arriagada G."/>
            <person name="Davis B.W."/>
            <person name="Ostrander E.A."/>
            <person name="Goff S.P."/>
            <person name="Metzger M.J."/>
        </authorList>
    </citation>
    <scope>NUCLEOTIDE SEQUENCE</scope>
    <source>
        <strain evidence="3">MELC-2E11</strain>
        <tissue evidence="3">Siphon/mantle</tissue>
    </source>
</reference>
<dbReference type="Pfam" id="PF12796">
    <property type="entry name" value="Ank_2"/>
    <property type="match status" value="1"/>
</dbReference>
<dbReference type="SMART" id="SM00248">
    <property type="entry name" value="ANK"/>
    <property type="match status" value="2"/>
</dbReference>
<feature type="region of interest" description="Disordered" evidence="2">
    <location>
        <begin position="430"/>
        <end position="493"/>
    </location>
</feature>
<proteinExistence type="predicted"/>
<dbReference type="PANTHER" id="PTHR22677">
    <property type="entry name" value="ANKYRIN REPEAT DOMAIN-CONTAINING PROTEIN 60"/>
    <property type="match status" value="1"/>
</dbReference>
<dbReference type="SUPFAM" id="SSF48403">
    <property type="entry name" value="Ankyrin repeat"/>
    <property type="match status" value="1"/>
</dbReference>
<feature type="compositionally biased region" description="Basic and acidic residues" evidence="2">
    <location>
        <begin position="450"/>
        <end position="465"/>
    </location>
</feature>
<feature type="region of interest" description="Disordered" evidence="2">
    <location>
        <begin position="379"/>
        <end position="405"/>
    </location>
</feature>
<feature type="compositionally biased region" description="Basic and acidic residues" evidence="2">
    <location>
        <begin position="384"/>
        <end position="405"/>
    </location>
</feature>
<gene>
    <name evidence="3" type="ORF">MAR_027078</name>
</gene>
<accession>A0ABY7ESF6</accession>
<feature type="compositionally biased region" description="Acidic residues" evidence="2">
    <location>
        <begin position="466"/>
        <end position="477"/>
    </location>
</feature>
<name>A0ABY7ESF6_MYAAR</name>
<feature type="compositionally biased region" description="Basic and acidic residues" evidence="2">
    <location>
        <begin position="685"/>
        <end position="705"/>
    </location>
</feature>
<evidence type="ECO:0000256" key="1">
    <source>
        <dbReference type="PROSITE-ProRule" id="PRU00023"/>
    </source>
</evidence>
<protein>
    <submittedName>
        <fullName evidence="3">ANK2-like protein</fullName>
    </submittedName>
</protein>
<dbReference type="Gene3D" id="1.25.40.20">
    <property type="entry name" value="Ankyrin repeat-containing domain"/>
    <property type="match status" value="1"/>
</dbReference>
<dbReference type="PROSITE" id="PS50297">
    <property type="entry name" value="ANK_REP_REGION"/>
    <property type="match status" value="1"/>
</dbReference>
<dbReference type="InterPro" id="IPR036770">
    <property type="entry name" value="Ankyrin_rpt-contain_sf"/>
</dbReference>
<feature type="repeat" description="ANK" evidence="1">
    <location>
        <begin position="182"/>
        <end position="214"/>
    </location>
</feature>
<dbReference type="InterPro" id="IPR039323">
    <property type="entry name" value="ANKRD_45/46/60"/>
</dbReference>